<keyword evidence="1" id="KW-0560">Oxidoreductase</keyword>
<name>A0A8U0A7F0_9EURY</name>
<dbReference type="GO" id="GO:0009083">
    <property type="term" value="P:branched-chain amino acid catabolic process"/>
    <property type="evidence" value="ECO:0007669"/>
    <property type="project" value="TreeGrafter"/>
</dbReference>
<evidence type="ECO:0000313" key="4">
    <source>
        <dbReference type="Proteomes" id="UP000831768"/>
    </source>
</evidence>
<dbReference type="GO" id="GO:0016624">
    <property type="term" value="F:oxidoreductase activity, acting on the aldehyde or oxo group of donors, disulfide as acceptor"/>
    <property type="evidence" value="ECO:0007669"/>
    <property type="project" value="InterPro"/>
</dbReference>
<evidence type="ECO:0000259" key="2">
    <source>
        <dbReference type="Pfam" id="PF00676"/>
    </source>
</evidence>
<accession>A0A8U0A7F0</accession>
<dbReference type="Gene3D" id="3.40.50.970">
    <property type="match status" value="1"/>
</dbReference>
<dbReference type="CDD" id="cd02000">
    <property type="entry name" value="TPP_E1_PDC_ADC_BCADC"/>
    <property type="match status" value="1"/>
</dbReference>
<geneLocation type="plasmid" evidence="3 4">
    <name>unnamed3</name>
</geneLocation>
<gene>
    <name evidence="3" type="ORF">MW046_18420</name>
</gene>
<dbReference type="Pfam" id="PF00676">
    <property type="entry name" value="E1_dh"/>
    <property type="match status" value="1"/>
</dbReference>
<reference evidence="3" key="1">
    <citation type="submission" date="2022-04" db="EMBL/GenBank/DDBJ databases">
        <title>Halocatena sp. nov., isolated from a salt lake.</title>
        <authorList>
            <person name="Cui H.-L."/>
        </authorList>
    </citation>
    <scope>NUCLEOTIDE SEQUENCE</scope>
    <source>
        <strain evidence="3">AD-1</strain>
        <plasmid evidence="3">unnamed3</plasmid>
    </source>
</reference>
<sequence>MAQEMWTEERPPGDFYRILDPDGELETEAPEMDEEELLQLYRTFIATRVLEEKMLNMQRSGEVSLVARTLGEEATPLGGAAALQPDDWIFHTYRQTPALLYWDRPMVEVIASATGREPETIAEQLDTEDPAVNFSPDYTPIGTNVVNGVGAAMADAFNDRDTVTMVFTGDGSTSQGAFHDGMNFAGVFDVPAVIICQNNQWAISEPAHRQTGSETFAQKAAAYGLSSARVDGNDVFAVYEKAREAVERARSGGGATFIECVTYRMGAHNTSDNPNRYRDDSEQREYWEDRDPVDRYDTYLRNRGILDDDTETELRDEIDDQVADAVEQVRSISNSEPDRMFDTTLHGESWRERHQRAELHRELNGKNPFVDFTGEGFNE</sequence>
<feature type="domain" description="Dehydrogenase E1 component" evidence="2">
    <location>
        <begin position="42"/>
        <end position="333"/>
    </location>
</feature>
<evidence type="ECO:0000256" key="1">
    <source>
        <dbReference type="ARBA" id="ARBA00023002"/>
    </source>
</evidence>
<organism evidence="3 4">
    <name type="scientific">Halocatena salina</name>
    <dbReference type="NCBI Taxonomy" id="2934340"/>
    <lineage>
        <taxon>Archaea</taxon>
        <taxon>Methanobacteriati</taxon>
        <taxon>Methanobacteriota</taxon>
        <taxon>Stenosarchaea group</taxon>
        <taxon>Halobacteria</taxon>
        <taxon>Halobacteriales</taxon>
        <taxon>Natronomonadaceae</taxon>
        <taxon>Halocatena</taxon>
    </lineage>
</organism>
<dbReference type="InterPro" id="IPR001017">
    <property type="entry name" value="DH_E1"/>
</dbReference>
<evidence type="ECO:0000313" key="3">
    <source>
        <dbReference type="EMBL" id="UPM45032.1"/>
    </source>
</evidence>
<dbReference type="SUPFAM" id="SSF52518">
    <property type="entry name" value="Thiamin diphosphate-binding fold (THDP-binding)"/>
    <property type="match status" value="1"/>
</dbReference>
<dbReference type="Proteomes" id="UP000831768">
    <property type="component" value="Plasmid unnamed3"/>
</dbReference>
<protein>
    <submittedName>
        <fullName evidence="3">Thiamine pyrophosphate-dependent enzyme</fullName>
    </submittedName>
</protein>
<proteinExistence type="predicted"/>
<keyword evidence="4" id="KW-1185">Reference proteome</keyword>
<dbReference type="PANTHER" id="PTHR43380">
    <property type="entry name" value="2-OXOISOVALERATE DEHYDROGENASE SUBUNIT ALPHA, MITOCHONDRIAL"/>
    <property type="match status" value="1"/>
</dbReference>
<dbReference type="InterPro" id="IPR050771">
    <property type="entry name" value="Alpha-ketoacid_DH_E1_comp"/>
</dbReference>
<dbReference type="KEGG" id="haad:MW046_18420"/>
<dbReference type="InterPro" id="IPR029061">
    <property type="entry name" value="THDP-binding"/>
</dbReference>
<dbReference type="RefSeq" id="WP_247995686.1">
    <property type="nucleotide sequence ID" value="NZ_CP096022.1"/>
</dbReference>
<dbReference type="GO" id="GO:0044272">
    <property type="term" value="P:sulfur compound biosynthetic process"/>
    <property type="evidence" value="ECO:0007669"/>
    <property type="project" value="UniProtKB-ARBA"/>
</dbReference>
<dbReference type="AlphaFoldDB" id="A0A8U0A7F0"/>
<dbReference type="EMBL" id="CP096022">
    <property type="protein sequence ID" value="UPM45032.1"/>
    <property type="molecule type" value="Genomic_DNA"/>
</dbReference>
<dbReference type="GeneID" id="71930065"/>
<dbReference type="PANTHER" id="PTHR43380:SF1">
    <property type="entry name" value="2-OXOISOVALERATE DEHYDROGENASE SUBUNIT ALPHA, MITOCHONDRIAL"/>
    <property type="match status" value="1"/>
</dbReference>
<keyword evidence="3" id="KW-0614">Plasmid</keyword>